<evidence type="ECO:0000256" key="6">
    <source>
        <dbReference type="RuleBase" id="RU363041"/>
    </source>
</evidence>
<dbReference type="InterPro" id="IPR051598">
    <property type="entry name" value="TSUP/Inactive_protease-like"/>
</dbReference>
<dbReference type="RefSeq" id="WP_008843637.1">
    <property type="nucleotide sequence ID" value="NZ_BAEN01000023.1"/>
</dbReference>
<dbReference type="PANTHER" id="PTHR43701:SF2">
    <property type="entry name" value="MEMBRANE TRANSPORTER PROTEIN YJNA-RELATED"/>
    <property type="match status" value="1"/>
</dbReference>
<keyword evidence="3 6" id="KW-0812">Transmembrane</keyword>
<evidence type="ECO:0000256" key="2">
    <source>
        <dbReference type="ARBA" id="ARBA00009142"/>
    </source>
</evidence>
<gene>
    <name evidence="7" type="ORF">GLIP_1179</name>
</gene>
<dbReference type="EMBL" id="BAEN01000023">
    <property type="protein sequence ID" value="GAC13820.1"/>
    <property type="molecule type" value="Genomic_DNA"/>
</dbReference>
<dbReference type="OrthoDB" id="6387965at2"/>
<dbReference type="InterPro" id="IPR002781">
    <property type="entry name" value="TM_pro_TauE-like"/>
</dbReference>
<sequence length="246" mass="25340">MLIMLFFSAMLVGFSLGLMGAGGSIIAVPILMLLMEMSEKVAIKHALIIVGMISLVGAINGLRKNLIDAKVLTYFALSSLPLASVGALVGHALPNGWQTAILVALMLISAFKMVASKTLDSNTQKSLLIVLISGGIAGFVTGLVGIGGGFLIVPALVLYAGLNMQQAVANSLVLIAINAAAAFVTLNIAIDSLPTDWLVVSVMSISGVIAVVGGQLIAAKINQQILKRGFAICLLGVSVALLVNQF</sequence>
<dbReference type="AlphaFoldDB" id="K6YRB0"/>
<name>K6YRB0_9ALTE</name>
<evidence type="ECO:0000256" key="3">
    <source>
        <dbReference type="ARBA" id="ARBA00022692"/>
    </source>
</evidence>
<dbReference type="GO" id="GO:0005886">
    <property type="term" value="C:plasma membrane"/>
    <property type="evidence" value="ECO:0007669"/>
    <property type="project" value="UniProtKB-SubCell"/>
</dbReference>
<feature type="transmembrane region" description="Helical" evidence="6">
    <location>
        <begin position="12"/>
        <end position="35"/>
    </location>
</feature>
<comment type="similarity">
    <text evidence="2 6">Belongs to the 4-toluene sulfonate uptake permease (TSUP) (TC 2.A.102) family.</text>
</comment>
<dbReference type="eggNOG" id="COG0730">
    <property type="taxonomic scope" value="Bacteria"/>
</dbReference>
<dbReference type="STRING" id="1127673.GLIP_1179"/>
<feature type="transmembrane region" description="Helical" evidence="6">
    <location>
        <begin position="225"/>
        <end position="243"/>
    </location>
</feature>
<feature type="transmembrane region" description="Helical" evidence="6">
    <location>
        <begin position="127"/>
        <end position="160"/>
    </location>
</feature>
<organism evidence="7 8">
    <name type="scientific">Aliiglaciecola lipolytica E3</name>
    <dbReference type="NCBI Taxonomy" id="1127673"/>
    <lineage>
        <taxon>Bacteria</taxon>
        <taxon>Pseudomonadati</taxon>
        <taxon>Pseudomonadota</taxon>
        <taxon>Gammaproteobacteria</taxon>
        <taxon>Alteromonadales</taxon>
        <taxon>Alteromonadaceae</taxon>
        <taxon>Aliiglaciecola</taxon>
    </lineage>
</organism>
<keyword evidence="8" id="KW-1185">Reference proteome</keyword>
<feature type="transmembrane region" description="Helical" evidence="6">
    <location>
        <begin position="41"/>
        <end position="59"/>
    </location>
</feature>
<evidence type="ECO:0000313" key="8">
    <source>
        <dbReference type="Proteomes" id="UP000006334"/>
    </source>
</evidence>
<accession>K6YRB0</accession>
<evidence type="ECO:0000256" key="4">
    <source>
        <dbReference type="ARBA" id="ARBA00022989"/>
    </source>
</evidence>
<comment type="subcellular location">
    <subcellularLocation>
        <location evidence="6">Cell membrane</location>
        <topology evidence="6">Multi-pass membrane protein</topology>
    </subcellularLocation>
    <subcellularLocation>
        <location evidence="1">Membrane</location>
        <topology evidence="1">Multi-pass membrane protein</topology>
    </subcellularLocation>
</comment>
<evidence type="ECO:0000313" key="7">
    <source>
        <dbReference type="EMBL" id="GAC13820.1"/>
    </source>
</evidence>
<feature type="transmembrane region" description="Helical" evidence="6">
    <location>
        <begin position="71"/>
        <end position="90"/>
    </location>
</feature>
<dbReference type="Proteomes" id="UP000006334">
    <property type="component" value="Unassembled WGS sequence"/>
</dbReference>
<dbReference type="Pfam" id="PF01925">
    <property type="entry name" value="TauE"/>
    <property type="match status" value="1"/>
</dbReference>
<feature type="transmembrane region" description="Helical" evidence="6">
    <location>
        <begin position="172"/>
        <end position="190"/>
    </location>
</feature>
<dbReference type="PANTHER" id="PTHR43701">
    <property type="entry name" value="MEMBRANE TRANSPORTER PROTEIN MJ0441-RELATED"/>
    <property type="match status" value="1"/>
</dbReference>
<keyword evidence="6" id="KW-1003">Cell membrane</keyword>
<keyword evidence="5 6" id="KW-0472">Membrane</keyword>
<reference evidence="7 8" key="1">
    <citation type="journal article" date="2017" name="Antonie Van Leeuwenhoek">
        <title>Rhizobium rhizosphaerae sp. nov., a novel species isolated from rice rhizosphere.</title>
        <authorList>
            <person name="Zhao J.J."/>
            <person name="Zhang J."/>
            <person name="Zhang R.J."/>
            <person name="Zhang C.W."/>
            <person name="Yin H.Q."/>
            <person name="Zhang X.X."/>
        </authorList>
    </citation>
    <scope>NUCLEOTIDE SEQUENCE [LARGE SCALE GENOMIC DNA]</scope>
    <source>
        <strain evidence="7 8">E3</strain>
    </source>
</reference>
<evidence type="ECO:0000256" key="5">
    <source>
        <dbReference type="ARBA" id="ARBA00023136"/>
    </source>
</evidence>
<feature type="transmembrane region" description="Helical" evidence="6">
    <location>
        <begin position="197"/>
        <end position="219"/>
    </location>
</feature>
<protein>
    <recommendedName>
        <fullName evidence="6">Probable membrane transporter protein</fullName>
    </recommendedName>
</protein>
<keyword evidence="4 6" id="KW-1133">Transmembrane helix</keyword>
<comment type="caution">
    <text evidence="7">The sequence shown here is derived from an EMBL/GenBank/DDBJ whole genome shotgun (WGS) entry which is preliminary data.</text>
</comment>
<feature type="transmembrane region" description="Helical" evidence="6">
    <location>
        <begin position="96"/>
        <end position="115"/>
    </location>
</feature>
<evidence type="ECO:0000256" key="1">
    <source>
        <dbReference type="ARBA" id="ARBA00004141"/>
    </source>
</evidence>
<proteinExistence type="inferred from homology"/>